<evidence type="ECO:0000256" key="2">
    <source>
        <dbReference type="ARBA" id="ARBA00022741"/>
    </source>
</evidence>
<organism evidence="5 6">
    <name type="scientific">Vreelandella olivaria</name>
    <dbReference type="NCBI Taxonomy" id="390919"/>
    <lineage>
        <taxon>Bacteria</taxon>
        <taxon>Pseudomonadati</taxon>
        <taxon>Pseudomonadota</taxon>
        <taxon>Gammaproteobacteria</taxon>
        <taxon>Oceanospirillales</taxon>
        <taxon>Halomonadaceae</taxon>
        <taxon>Vreelandella</taxon>
    </lineage>
</organism>
<protein>
    <recommendedName>
        <fullName evidence="4">Succinyl-CoA synthetase-like flavodoxin domain-containing protein</fullName>
    </recommendedName>
</protein>
<dbReference type="EMBL" id="AP019416">
    <property type="protein sequence ID" value="BBI51175.1"/>
    <property type="molecule type" value="Genomic_DNA"/>
</dbReference>
<evidence type="ECO:0000259" key="4">
    <source>
        <dbReference type="Pfam" id="PF13607"/>
    </source>
</evidence>
<evidence type="ECO:0000313" key="5">
    <source>
        <dbReference type="EMBL" id="BBI51175.1"/>
    </source>
</evidence>
<dbReference type="InterPro" id="IPR016102">
    <property type="entry name" value="Succinyl-CoA_synth-like"/>
</dbReference>
<proteinExistence type="predicted"/>
<dbReference type="Gene3D" id="3.40.50.261">
    <property type="entry name" value="Succinyl-CoA synthetase domains"/>
    <property type="match status" value="2"/>
</dbReference>
<dbReference type="PANTHER" id="PTHR43334:SF1">
    <property type="entry name" value="3-HYDROXYPROPIONATE--COA LIGASE [ADP-FORMING]"/>
    <property type="match status" value="1"/>
</dbReference>
<accession>A0ABN5WWD6</accession>
<keyword evidence="2" id="KW-0547">Nucleotide-binding</keyword>
<keyword evidence="1" id="KW-0436">Ligase</keyword>
<dbReference type="Pfam" id="PF13607">
    <property type="entry name" value="Succ_CoA_lig"/>
    <property type="match status" value="1"/>
</dbReference>
<dbReference type="Proteomes" id="UP000289555">
    <property type="component" value="Chromosome"/>
</dbReference>
<feature type="domain" description="Succinyl-CoA synthetase-like flavodoxin" evidence="4">
    <location>
        <begin position="4"/>
        <end position="39"/>
    </location>
</feature>
<dbReference type="InterPro" id="IPR032875">
    <property type="entry name" value="Succ_CoA_lig_flav_dom"/>
</dbReference>
<evidence type="ECO:0000256" key="3">
    <source>
        <dbReference type="ARBA" id="ARBA00022840"/>
    </source>
</evidence>
<reference evidence="6" key="1">
    <citation type="journal article" date="2019" name="Microbiol. Resour. Announc.">
        <title>Complete Genome Sequence of Halomonas olivaria, a Moderately Halophilic Bacterium Isolated from Olive Processing Effluents, Obtained by Nanopore Sequencing.</title>
        <authorList>
            <person name="Nagata S."/>
            <person name="Ii K.M."/>
            <person name="Tsukimi T."/>
            <person name="Miura M.C."/>
            <person name="Galipon J."/>
            <person name="Arakawa K."/>
        </authorList>
    </citation>
    <scope>NUCLEOTIDE SEQUENCE [LARGE SCALE GENOMIC DNA]</scope>
    <source>
        <strain evidence="6">TYRC17</strain>
    </source>
</reference>
<dbReference type="InterPro" id="IPR051538">
    <property type="entry name" value="Acyl-CoA_Synth/Transferase"/>
</dbReference>
<dbReference type="PANTHER" id="PTHR43334">
    <property type="entry name" value="ACETATE--COA LIGASE [ADP-FORMING]"/>
    <property type="match status" value="1"/>
</dbReference>
<evidence type="ECO:0000313" key="6">
    <source>
        <dbReference type="Proteomes" id="UP000289555"/>
    </source>
</evidence>
<dbReference type="SUPFAM" id="SSF52210">
    <property type="entry name" value="Succinyl-CoA synthetase domains"/>
    <property type="match status" value="2"/>
</dbReference>
<name>A0ABN5WWD6_9GAMM</name>
<keyword evidence="3" id="KW-0067">ATP-binding</keyword>
<keyword evidence="6" id="KW-1185">Reference proteome</keyword>
<evidence type="ECO:0000256" key="1">
    <source>
        <dbReference type="ARBA" id="ARBA00022598"/>
    </source>
</evidence>
<sequence length="140" mass="15456">MAPTPGIANRDVVFDAAFARAGVVRVDDSDELLDALETLSRMKPLKGDRLAIVSNGLGPAMLAIDKLISAGGKLAEFSAETQAALHRSEVDMSKPGENPVDVGATPRPSGLFKPWRLSLQTPMWMRFWSFTRPLVWRHRW</sequence>
<gene>
    <name evidence="5" type="ORF">HORIV_35960</name>
</gene>